<organism evidence="1 2">
    <name type="scientific">Paenibacillus ehimensis</name>
    <dbReference type="NCBI Taxonomy" id="79264"/>
    <lineage>
        <taxon>Bacteria</taxon>
        <taxon>Bacillati</taxon>
        <taxon>Bacillota</taxon>
        <taxon>Bacilli</taxon>
        <taxon>Bacillales</taxon>
        <taxon>Paenibacillaceae</taxon>
        <taxon>Paenibacillus</taxon>
    </lineage>
</organism>
<dbReference type="RefSeq" id="WP_302877958.1">
    <property type="nucleotide sequence ID" value="NZ_JARLKN010000202.1"/>
</dbReference>
<evidence type="ECO:0000313" key="2">
    <source>
        <dbReference type="Proteomes" id="UP001168883"/>
    </source>
</evidence>
<gene>
    <name evidence="1" type="ORF">Q3C12_08375</name>
</gene>
<proteinExistence type="predicted"/>
<protein>
    <submittedName>
        <fullName evidence="1">Uncharacterized protein</fullName>
    </submittedName>
</protein>
<accession>A0ABT8V9D8</accession>
<name>A0ABT8V9D8_9BACL</name>
<sequence length="64" mass="6930">MRQAAGGYCASGSGWNCPSTEFTFAVRLMPVHEQVLGRRSTAAPYQRGALSEIDDAKQKQLGDI</sequence>
<dbReference type="EMBL" id="JAUMKJ010000008">
    <property type="protein sequence ID" value="MDO3677015.1"/>
    <property type="molecule type" value="Genomic_DNA"/>
</dbReference>
<keyword evidence="2" id="KW-1185">Reference proteome</keyword>
<comment type="caution">
    <text evidence="1">The sequence shown here is derived from an EMBL/GenBank/DDBJ whole genome shotgun (WGS) entry which is preliminary data.</text>
</comment>
<reference evidence="1" key="1">
    <citation type="submission" date="2023-07" db="EMBL/GenBank/DDBJ databases">
        <authorList>
            <person name="Aktuganov G."/>
            <person name="Boyko T."/>
            <person name="Delegan Y."/>
            <person name="Galimzianova N."/>
            <person name="Gilvanova E."/>
            <person name="Korobov V."/>
            <person name="Kuzmina L."/>
            <person name="Melentiev A."/>
            <person name="Milman P."/>
            <person name="Ryabova A."/>
            <person name="Stupak E."/>
            <person name="Yasakov T."/>
            <person name="Zharikova N."/>
            <person name="Zhurenko E."/>
        </authorList>
    </citation>
    <scope>NUCLEOTIDE SEQUENCE</scope>
    <source>
        <strain evidence="1">IB-739</strain>
    </source>
</reference>
<evidence type="ECO:0000313" key="1">
    <source>
        <dbReference type="EMBL" id="MDO3677015.1"/>
    </source>
</evidence>
<dbReference type="Proteomes" id="UP001168883">
    <property type="component" value="Unassembled WGS sequence"/>
</dbReference>